<evidence type="ECO:0000259" key="2">
    <source>
        <dbReference type="Pfam" id="PF22669"/>
    </source>
</evidence>
<feature type="domain" description="Inositol polyphosphate-related phosphatase" evidence="2">
    <location>
        <begin position="1"/>
        <end position="101"/>
    </location>
</feature>
<organism evidence="3 4">
    <name type="scientific">Nematostella vectensis</name>
    <name type="common">Starlet sea anemone</name>
    <dbReference type="NCBI Taxonomy" id="45351"/>
    <lineage>
        <taxon>Eukaryota</taxon>
        <taxon>Metazoa</taxon>
        <taxon>Cnidaria</taxon>
        <taxon>Anthozoa</taxon>
        <taxon>Hexacorallia</taxon>
        <taxon>Actiniaria</taxon>
        <taxon>Edwardsiidae</taxon>
        <taxon>Nematostella</taxon>
    </lineage>
</organism>
<dbReference type="GO" id="GO:0016791">
    <property type="term" value="F:phosphatase activity"/>
    <property type="evidence" value="ECO:0007669"/>
    <property type="project" value="InterPro"/>
</dbReference>
<dbReference type="PhylomeDB" id="A7TDD5"/>
<name>A7TDD5_NEMVE</name>
<evidence type="ECO:0000313" key="4">
    <source>
        <dbReference type="Proteomes" id="UP000001593"/>
    </source>
</evidence>
<keyword evidence="1" id="KW-0732">Signal</keyword>
<dbReference type="OMA" id="FWINLSG"/>
<dbReference type="STRING" id="45351.A7TDD5"/>
<dbReference type="InterPro" id="IPR046985">
    <property type="entry name" value="IP5"/>
</dbReference>
<gene>
    <name evidence="3" type="ORF">NEMVEDRAFT_v1g9477</name>
</gene>
<dbReference type="HOGENOM" id="CLU_2256825_0_0_1"/>
<dbReference type="PANTHER" id="PTHR11200:SF257">
    <property type="entry name" value="PHOSPHOINOSITIDE 5-PHOSPHATASE"/>
    <property type="match status" value="1"/>
</dbReference>
<protein>
    <recommendedName>
        <fullName evidence="2">Inositol polyphosphate-related phosphatase domain-containing protein</fullName>
    </recommendedName>
</protein>
<sequence>NKGGVAIRLLLHATSICFICSHLAAGQSGVQDRNNDYLDIATRTAFPMGRTIRSHDYVFWCGDFNYRIDMPMDEVKSLIQLKDWDALAQNDQLNKQRQEHKVKL</sequence>
<dbReference type="Proteomes" id="UP000001593">
    <property type="component" value="Unassembled WGS sequence"/>
</dbReference>
<proteinExistence type="predicted"/>
<accession>A7TDD5</accession>
<dbReference type="InterPro" id="IPR000300">
    <property type="entry name" value="IPPc"/>
</dbReference>
<dbReference type="EMBL" id="DS477626">
    <property type="protein sequence ID" value="EDO25917.1"/>
    <property type="molecule type" value="Genomic_DNA"/>
</dbReference>
<dbReference type="eggNOG" id="KOG0566">
    <property type="taxonomic scope" value="Eukaryota"/>
</dbReference>
<dbReference type="InParanoid" id="A7TDD5"/>
<feature type="chain" id="PRO_5002715550" description="Inositol polyphosphate-related phosphatase domain-containing protein" evidence="1">
    <location>
        <begin position="27"/>
        <end position="104"/>
    </location>
</feature>
<keyword evidence="4" id="KW-1185">Reference proteome</keyword>
<dbReference type="GO" id="GO:0046856">
    <property type="term" value="P:phosphatidylinositol dephosphorylation"/>
    <property type="evidence" value="ECO:0007669"/>
    <property type="project" value="InterPro"/>
</dbReference>
<evidence type="ECO:0000313" key="3">
    <source>
        <dbReference type="EMBL" id="EDO25917.1"/>
    </source>
</evidence>
<reference evidence="3 4" key="1">
    <citation type="journal article" date="2007" name="Science">
        <title>Sea anemone genome reveals ancestral eumetazoan gene repertoire and genomic organization.</title>
        <authorList>
            <person name="Putnam N.H."/>
            <person name="Srivastava M."/>
            <person name="Hellsten U."/>
            <person name="Dirks B."/>
            <person name="Chapman J."/>
            <person name="Salamov A."/>
            <person name="Terry A."/>
            <person name="Shapiro H."/>
            <person name="Lindquist E."/>
            <person name="Kapitonov V.V."/>
            <person name="Jurka J."/>
            <person name="Genikhovich G."/>
            <person name="Grigoriev I.V."/>
            <person name="Lucas S.M."/>
            <person name="Steele R.E."/>
            <person name="Finnerty J.R."/>
            <person name="Technau U."/>
            <person name="Martindale M.Q."/>
            <person name="Rokhsar D.S."/>
        </authorList>
    </citation>
    <scope>NUCLEOTIDE SEQUENCE [LARGE SCALE GENOMIC DNA]</scope>
    <source>
        <strain evidence="4">CH2 X CH6</strain>
    </source>
</reference>
<dbReference type="Gene3D" id="3.60.10.10">
    <property type="entry name" value="Endonuclease/exonuclease/phosphatase"/>
    <property type="match status" value="1"/>
</dbReference>
<feature type="non-terminal residue" evidence="3">
    <location>
        <position position="1"/>
    </location>
</feature>
<dbReference type="SUPFAM" id="SSF56219">
    <property type="entry name" value="DNase I-like"/>
    <property type="match status" value="1"/>
</dbReference>
<dbReference type="KEGG" id="nve:5496231"/>
<dbReference type="InterPro" id="IPR036691">
    <property type="entry name" value="Endo/exonu/phosph_ase_sf"/>
</dbReference>
<dbReference type="AlphaFoldDB" id="A7TDD5"/>
<feature type="signal peptide" evidence="1">
    <location>
        <begin position="1"/>
        <end position="26"/>
    </location>
</feature>
<dbReference type="PANTHER" id="PTHR11200">
    <property type="entry name" value="INOSITOL 5-PHOSPHATASE"/>
    <property type="match status" value="1"/>
</dbReference>
<dbReference type="Pfam" id="PF22669">
    <property type="entry name" value="Exo_endo_phos2"/>
    <property type="match status" value="1"/>
</dbReference>
<evidence type="ECO:0000256" key="1">
    <source>
        <dbReference type="SAM" id="SignalP"/>
    </source>
</evidence>
<feature type="non-terminal residue" evidence="3">
    <location>
        <position position="104"/>
    </location>
</feature>